<gene>
    <name evidence="12" type="primary">LOC105423501</name>
</gene>
<keyword evidence="4 10" id="KW-0812">Transmembrane</keyword>
<feature type="transmembrane region" description="Helical" evidence="10">
    <location>
        <begin position="65"/>
        <end position="83"/>
    </location>
</feature>
<evidence type="ECO:0000256" key="8">
    <source>
        <dbReference type="ARBA" id="ARBA00023170"/>
    </source>
</evidence>
<evidence type="ECO:0000313" key="12">
    <source>
        <dbReference type="RefSeq" id="XP_011631566.2"/>
    </source>
</evidence>
<dbReference type="GeneID" id="105423501"/>
<organism evidence="11 12">
    <name type="scientific">Pogonomyrmex barbatus</name>
    <name type="common">red harvester ant</name>
    <dbReference type="NCBI Taxonomy" id="144034"/>
    <lineage>
        <taxon>Eukaryota</taxon>
        <taxon>Metazoa</taxon>
        <taxon>Ecdysozoa</taxon>
        <taxon>Arthropoda</taxon>
        <taxon>Hexapoda</taxon>
        <taxon>Insecta</taxon>
        <taxon>Pterygota</taxon>
        <taxon>Neoptera</taxon>
        <taxon>Endopterygota</taxon>
        <taxon>Hymenoptera</taxon>
        <taxon>Apocrita</taxon>
        <taxon>Aculeata</taxon>
        <taxon>Formicoidea</taxon>
        <taxon>Formicidae</taxon>
        <taxon>Myrmicinae</taxon>
        <taxon>Pogonomyrmex</taxon>
    </lineage>
</organism>
<keyword evidence="11" id="KW-1185">Reference proteome</keyword>
<evidence type="ECO:0000256" key="5">
    <source>
        <dbReference type="ARBA" id="ARBA00022725"/>
    </source>
</evidence>
<name>A0A6I9VU91_9HYME</name>
<dbReference type="Proteomes" id="UP000504615">
    <property type="component" value="Unplaced"/>
</dbReference>
<protein>
    <recommendedName>
        <fullName evidence="10">Odorant receptor</fullName>
    </recommendedName>
</protein>
<dbReference type="GO" id="GO:0004984">
    <property type="term" value="F:olfactory receptor activity"/>
    <property type="evidence" value="ECO:0007669"/>
    <property type="project" value="InterPro"/>
</dbReference>
<dbReference type="PANTHER" id="PTHR21137">
    <property type="entry name" value="ODORANT RECEPTOR"/>
    <property type="match status" value="1"/>
</dbReference>
<evidence type="ECO:0000256" key="3">
    <source>
        <dbReference type="ARBA" id="ARBA00022606"/>
    </source>
</evidence>
<dbReference type="Pfam" id="PF02949">
    <property type="entry name" value="7tm_6"/>
    <property type="match status" value="1"/>
</dbReference>
<evidence type="ECO:0000256" key="1">
    <source>
        <dbReference type="ARBA" id="ARBA00004651"/>
    </source>
</evidence>
<feature type="transmembrane region" description="Helical" evidence="10">
    <location>
        <begin position="122"/>
        <end position="144"/>
    </location>
</feature>
<dbReference type="GO" id="GO:0007165">
    <property type="term" value="P:signal transduction"/>
    <property type="evidence" value="ECO:0007669"/>
    <property type="project" value="UniProtKB-KW"/>
</dbReference>
<evidence type="ECO:0000256" key="4">
    <source>
        <dbReference type="ARBA" id="ARBA00022692"/>
    </source>
</evidence>
<evidence type="ECO:0000256" key="7">
    <source>
        <dbReference type="ARBA" id="ARBA00023136"/>
    </source>
</evidence>
<dbReference type="KEGG" id="pbar:105423501"/>
<dbReference type="OrthoDB" id="6765072at2759"/>
<keyword evidence="8 10" id="KW-0675">Receptor</keyword>
<keyword evidence="9 10" id="KW-0807">Transducer</keyword>
<comment type="subcellular location">
    <subcellularLocation>
        <location evidence="1 10">Cell membrane</location>
        <topology evidence="1 10">Multi-pass membrane protein</topology>
    </subcellularLocation>
</comment>
<comment type="similarity">
    <text evidence="10">Belongs to the insect chemoreceptor superfamily. Heteromeric odorant receptor channel (TC 1.A.69) family.</text>
</comment>
<evidence type="ECO:0000313" key="11">
    <source>
        <dbReference type="Proteomes" id="UP000504615"/>
    </source>
</evidence>
<reference evidence="12" key="1">
    <citation type="submission" date="2025-08" db="UniProtKB">
        <authorList>
            <consortium name="RefSeq"/>
        </authorList>
    </citation>
    <scope>IDENTIFICATION</scope>
</reference>
<evidence type="ECO:0000256" key="9">
    <source>
        <dbReference type="ARBA" id="ARBA00023224"/>
    </source>
</evidence>
<dbReference type="GO" id="GO:0005549">
    <property type="term" value="F:odorant binding"/>
    <property type="evidence" value="ECO:0007669"/>
    <property type="project" value="InterPro"/>
</dbReference>
<dbReference type="PANTHER" id="PTHR21137:SF35">
    <property type="entry name" value="ODORANT RECEPTOR 19A-RELATED"/>
    <property type="match status" value="1"/>
</dbReference>
<dbReference type="GO" id="GO:0005886">
    <property type="term" value="C:plasma membrane"/>
    <property type="evidence" value="ECO:0007669"/>
    <property type="project" value="UniProtKB-SubCell"/>
</dbReference>
<dbReference type="AlphaFoldDB" id="A0A6I9VU91"/>
<feature type="transmembrane region" description="Helical" evidence="10">
    <location>
        <begin position="295"/>
        <end position="313"/>
    </location>
</feature>
<feature type="transmembrane region" description="Helical" evidence="10">
    <location>
        <begin position="256"/>
        <end position="283"/>
    </location>
</feature>
<accession>A0A6I9VU91</accession>
<dbReference type="RefSeq" id="XP_011631566.2">
    <property type="nucleotide sequence ID" value="XM_011633264.2"/>
</dbReference>
<sequence length="387" mass="44822">MTRRSTFNRTLKFMLILCGIWPGQSCVLFCRIFWIVSLTVTLFCHYRYFLTHIYSAEILDLMDCLSSFLAYSKIIVKFFVFWLNQRKFIEILTAMTEDWNECTNNDVNMRETTRKAKMSDRITNAIISLHTMTIVAYCIGIILADVDVTDSTKELPFVNKLEIPFKIKTQFVYRTVLITEFLFMILCGWAAGITNSLLLTLILHTAGQIEIMRYWLMQLVPRDNKNNHTFDKSISTNKIIQKHQKIINFSKNIENLYSYIALVQFVSNTIMICTLGFVIVTAIESPNAVEQIMKSFLFYTITNLEAFIFCYAGEYLNNKSKEIGIAAYNCEWYDLKSTESRVLMFIILRSQKQLTLTVGKMMDLSLESFTSIMNASGSYLSVLLAMQ</sequence>
<evidence type="ECO:0000256" key="6">
    <source>
        <dbReference type="ARBA" id="ARBA00022989"/>
    </source>
</evidence>
<evidence type="ECO:0000256" key="2">
    <source>
        <dbReference type="ARBA" id="ARBA00022475"/>
    </source>
</evidence>
<dbReference type="InterPro" id="IPR004117">
    <property type="entry name" value="7tm6_olfct_rcpt"/>
</dbReference>
<feature type="transmembrane region" description="Helical" evidence="10">
    <location>
        <begin position="181"/>
        <end position="203"/>
    </location>
</feature>
<keyword evidence="3 10" id="KW-0716">Sensory transduction</keyword>
<feature type="transmembrane region" description="Helical" evidence="10">
    <location>
        <begin position="12"/>
        <end position="36"/>
    </location>
</feature>
<evidence type="ECO:0000256" key="10">
    <source>
        <dbReference type="RuleBase" id="RU351113"/>
    </source>
</evidence>
<keyword evidence="6 10" id="KW-1133">Transmembrane helix</keyword>
<proteinExistence type="inferred from homology"/>
<keyword evidence="5 10" id="KW-0552">Olfaction</keyword>
<keyword evidence="2" id="KW-1003">Cell membrane</keyword>
<keyword evidence="7 10" id="KW-0472">Membrane</keyword>
<comment type="caution">
    <text evidence="10">Lacks conserved residue(s) required for the propagation of feature annotation.</text>
</comment>